<feature type="region of interest" description="Disordered" evidence="1">
    <location>
        <begin position="25"/>
        <end position="82"/>
    </location>
</feature>
<evidence type="ECO:0000256" key="2">
    <source>
        <dbReference type="SAM" id="SignalP"/>
    </source>
</evidence>
<feature type="compositionally biased region" description="Basic and acidic residues" evidence="1">
    <location>
        <begin position="52"/>
        <end position="62"/>
    </location>
</feature>
<proteinExistence type="predicted"/>
<feature type="chain" id="PRO_5018629827" evidence="2">
    <location>
        <begin position="22"/>
        <end position="82"/>
    </location>
</feature>
<keyword evidence="2" id="KW-0732">Signal</keyword>
<organism evidence="3 4">
    <name type="scientific">Paenirhodobacter huangdaonensis</name>
    <dbReference type="NCBI Taxonomy" id="2501515"/>
    <lineage>
        <taxon>Bacteria</taxon>
        <taxon>Pseudomonadati</taxon>
        <taxon>Pseudomonadota</taxon>
        <taxon>Alphaproteobacteria</taxon>
        <taxon>Rhodobacterales</taxon>
        <taxon>Rhodobacter group</taxon>
        <taxon>Paenirhodobacter</taxon>
    </lineage>
</organism>
<evidence type="ECO:0000256" key="1">
    <source>
        <dbReference type="SAM" id="MobiDB-lite"/>
    </source>
</evidence>
<dbReference type="EMBL" id="SAVA01000002">
    <property type="protein sequence ID" value="RWR53753.1"/>
    <property type="molecule type" value="Genomic_DNA"/>
</dbReference>
<dbReference type="RefSeq" id="WP_128154975.1">
    <property type="nucleotide sequence ID" value="NZ_JBHSOM010000016.1"/>
</dbReference>
<accession>A0A3S4MJ68</accession>
<dbReference type="Proteomes" id="UP000288071">
    <property type="component" value="Unassembled WGS sequence"/>
</dbReference>
<sequence length="82" mass="8222">MKHIAFATLLVIAGTGSAVLAGGVTAPVGEPSPVVREETTPPDRSVGTQGGPREEGASRPARDSAATSCSSVFDRATPACRS</sequence>
<protein>
    <submittedName>
        <fullName evidence="3">Uncharacterized protein</fullName>
    </submittedName>
</protein>
<name>A0A3S4MJ68_9RHOB</name>
<dbReference type="AlphaFoldDB" id="A0A3S4MJ68"/>
<keyword evidence="4" id="KW-1185">Reference proteome</keyword>
<comment type="caution">
    <text evidence="3">The sequence shown here is derived from an EMBL/GenBank/DDBJ whole genome shotgun (WGS) entry which is preliminary data.</text>
</comment>
<evidence type="ECO:0000313" key="4">
    <source>
        <dbReference type="Proteomes" id="UP000288071"/>
    </source>
</evidence>
<reference evidence="4" key="1">
    <citation type="submission" date="2019-01" db="EMBL/GenBank/DDBJ databases">
        <title>Sinorhodobacter populi sp. nov. isolated from the symptomatic bark tissue of Populus euramericana canker.</title>
        <authorList>
            <person name="Li Y."/>
        </authorList>
    </citation>
    <scope>NUCLEOTIDE SEQUENCE [LARGE SCALE GENOMIC DNA]</scope>
    <source>
        <strain evidence="4">CGMCC 1.12963</strain>
    </source>
</reference>
<feature type="signal peptide" evidence="2">
    <location>
        <begin position="1"/>
        <end position="21"/>
    </location>
</feature>
<reference evidence="3 4" key="2">
    <citation type="submission" date="2019-01" db="EMBL/GenBank/DDBJ databases">
        <title>Sinorhodobacter populi sp. nov. isolated from the symptomatic bark tissue of Populus euramericana canker.</title>
        <authorList>
            <person name="Xu G."/>
        </authorList>
    </citation>
    <scope>NUCLEOTIDE SEQUENCE [LARGE SCALE GENOMIC DNA]</scope>
    <source>
        <strain evidence="3 4">CGMCC 1.12963</strain>
    </source>
</reference>
<gene>
    <name evidence="3" type="ORF">EOW66_03810</name>
</gene>
<evidence type="ECO:0000313" key="3">
    <source>
        <dbReference type="EMBL" id="RWR53753.1"/>
    </source>
</evidence>